<dbReference type="GO" id="GO:0005524">
    <property type="term" value="F:ATP binding"/>
    <property type="evidence" value="ECO:0007669"/>
    <property type="project" value="InterPro"/>
</dbReference>
<dbReference type="SUPFAM" id="SSF52540">
    <property type="entry name" value="P-loop containing nucleoside triphosphate hydrolases"/>
    <property type="match status" value="1"/>
</dbReference>
<evidence type="ECO:0000313" key="3">
    <source>
        <dbReference type="EMBL" id="GLD57634.1"/>
    </source>
</evidence>
<dbReference type="Gene3D" id="1.20.120.720">
    <property type="entry name" value="Myosin VI head, motor domain, U50 subdomain"/>
    <property type="match status" value="1"/>
</dbReference>
<keyword evidence="4" id="KW-1185">Reference proteome</keyword>
<dbReference type="PANTHER" id="PTHR22692">
    <property type="entry name" value="MYOSIN VII, XV"/>
    <property type="match status" value="1"/>
</dbReference>
<dbReference type="PANTHER" id="PTHR22692:SF26">
    <property type="entry name" value="SH3 DOMAIN-CONTAINING PROTEIN"/>
    <property type="match status" value="1"/>
</dbReference>
<dbReference type="GO" id="GO:0016459">
    <property type="term" value="C:myosin complex"/>
    <property type="evidence" value="ECO:0007669"/>
    <property type="project" value="UniProtKB-KW"/>
</dbReference>
<feature type="non-terminal residue" evidence="3">
    <location>
        <position position="290"/>
    </location>
</feature>
<dbReference type="GO" id="GO:0003774">
    <property type="term" value="F:cytoskeletal motor activity"/>
    <property type="evidence" value="ECO:0007669"/>
    <property type="project" value="InterPro"/>
</dbReference>
<dbReference type="AlphaFoldDB" id="A0AAD3MQK9"/>
<feature type="domain" description="Myosin motor" evidence="2">
    <location>
        <begin position="1"/>
        <end position="290"/>
    </location>
</feature>
<reference evidence="3" key="1">
    <citation type="submission" date="2022-08" db="EMBL/GenBank/DDBJ databases">
        <title>Genome sequencing of akame (Lates japonicus).</title>
        <authorList>
            <person name="Hashiguchi Y."/>
            <person name="Takahashi H."/>
        </authorList>
    </citation>
    <scope>NUCLEOTIDE SEQUENCE</scope>
    <source>
        <strain evidence="3">Kochi</strain>
    </source>
</reference>
<accession>A0AAD3MQK9</accession>
<comment type="caution">
    <text evidence="3">The sequence shown here is derived from an EMBL/GenBank/DDBJ whole genome shotgun (WGS) entry which is preliminary data.</text>
</comment>
<keyword evidence="1" id="KW-0518">Myosin</keyword>
<gene>
    <name evidence="3" type="ORF">AKAME5_002875200</name>
</gene>
<name>A0AAD3MQK9_LATJO</name>
<keyword evidence="1" id="KW-0009">Actin-binding</keyword>
<organism evidence="3 4">
    <name type="scientific">Lates japonicus</name>
    <name type="common">Japanese lates</name>
    <dbReference type="NCBI Taxonomy" id="270547"/>
    <lineage>
        <taxon>Eukaryota</taxon>
        <taxon>Metazoa</taxon>
        <taxon>Chordata</taxon>
        <taxon>Craniata</taxon>
        <taxon>Vertebrata</taxon>
        <taxon>Euteleostomi</taxon>
        <taxon>Actinopterygii</taxon>
        <taxon>Neopterygii</taxon>
        <taxon>Teleostei</taxon>
        <taxon>Neoteleostei</taxon>
        <taxon>Acanthomorphata</taxon>
        <taxon>Carangaria</taxon>
        <taxon>Carangaria incertae sedis</taxon>
        <taxon>Centropomidae</taxon>
        <taxon>Lates</taxon>
    </lineage>
</organism>
<dbReference type="InterPro" id="IPR051567">
    <property type="entry name" value="Unconventional_Myosin_ATPase"/>
</dbReference>
<sequence length="290" mass="33457">GGNCTIEGKDDGEDFKRLLSAMDILCFTPEELNGIYRLLSSVLHLGNVYFQPHQKSVTFKLTDTVQEKIYTALIVESAVDARQQDHTFRSATITMETTCWYARPKMPLLEFTLKHYAGRSQVFLTWSWSTLSCIGLWYHGDHPYQEDGYPIRIALASFLSRISTQDGRKLYNRCPQLGLAKPGSDWALRGNVDHRLEYRPPWTLQRYTRMCFVRKNFVKFSRRITLFEARSRGYLARKKFALRRKYLIVFRSAVLLIINRQRYMRTVVEPARKAEEVSEGSKGGGGGGAF</sequence>
<evidence type="ECO:0000259" key="2">
    <source>
        <dbReference type="PROSITE" id="PS51456"/>
    </source>
</evidence>
<comment type="caution">
    <text evidence="1">Lacks conserved residue(s) required for the propagation of feature annotation.</text>
</comment>
<dbReference type="PROSITE" id="PS50096">
    <property type="entry name" value="IQ"/>
    <property type="match status" value="1"/>
</dbReference>
<comment type="similarity">
    <text evidence="1">Belongs to the TRAFAC class myosin-kinesin ATPase superfamily. Myosin family.</text>
</comment>
<dbReference type="Gene3D" id="1.10.10.820">
    <property type="match status" value="1"/>
</dbReference>
<dbReference type="Proteomes" id="UP001279410">
    <property type="component" value="Unassembled WGS sequence"/>
</dbReference>
<proteinExistence type="inferred from homology"/>
<dbReference type="InterPro" id="IPR001609">
    <property type="entry name" value="Myosin_head_motor_dom-like"/>
</dbReference>
<dbReference type="EMBL" id="BRZM01004502">
    <property type="protein sequence ID" value="GLD57634.1"/>
    <property type="molecule type" value="Genomic_DNA"/>
</dbReference>
<evidence type="ECO:0000256" key="1">
    <source>
        <dbReference type="PROSITE-ProRule" id="PRU00782"/>
    </source>
</evidence>
<protein>
    <submittedName>
        <fullName evidence="3">Unconventional myosin-XV isoform X3</fullName>
    </submittedName>
</protein>
<dbReference type="InterPro" id="IPR027417">
    <property type="entry name" value="P-loop_NTPase"/>
</dbReference>
<dbReference type="Pfam" id="PF00063">
    <property type="entry name" value="Myosin_head"/>
    <property type="match status" value="1"/>
</dbReference>
<dbReference type="PROSITE" id="PS51456">
    <property type="entry name" value="MYOSIN_MOTOR"/>
    <property type="match status" value="1"/>
</dbReference>
<dbReference type="GO" id="GO:0003779">
    <property type="term" value="F:actin binding"/>
    <property type="evidence" value="ECO:0007669"/>
    <property type="project" value="UniProtKB-KW"/>
</dbReference>
<evidence type="ECO:0000313" key="4">
    <source>
        <dbReference type="Proteomes" id="UP001279410"/>
    </source>
</evidence>
<keyword evidence="1" id="KW-0505">Motor protein</keyword>